<proteinExistence type="predicted"/>
<organism evidence="1 2">
    <name type="scientific">Setomelanomma holmii</name>
    <dbReference type="NCBI Taxonomy" id="210430"/>
    <lineage>
        <taxon>Eukaryota</taxon>
        <taxon>Fungi</taxon>
        <taxon>Dikarya</taxon>
        <taxon>Ascomycota</taxon>
        <taxon>Pezizomycotina</taxon>
        <taxon>Dothideomycetes</taxon>
        <taxon>Pleosporomycetidae</taxon>
        <taxon>Pleosporales</taxon>
        <taxon>Pleosporineae</taxon>
        <taxon>Phaeosphaeriaceae</taxon>
        <taxon>Setomelanomma</taxon>
    </lineage>
</organism>
<dbReference type="EMBL" id="ML978192">
    <property type="protein sequence ID" value="KAF2030270.1"/>
    <property type="molecule type" value="Genomic_DNA"/>
</dbReference>
<reference evidence="1" key="1">
    <citation type="journal article" date="2020" name="Stud. Mycol.">
        <title>101 Dothideomycetes genomes: a test case for predicting lifestyles and emergence of pathogens.</title>
        <authorList>
            <person name="Haridas S."/>
            <person name="Albert R."/>
            <person name="Binder M."/>
            <person name="Bloem J."/>
            <person name="Labutti K."/>
            <person name="Salamov A."/>
            <person name="Andreopoulos B."/>
            <person name="Baker S."/>
            <person name="Barry K."/>
            <person name="Bills G."/>
            <person name="Bluhm B."/>
            <person name="Cannon C."/>
            <person name="Castanera R."/>
            <person name="Culley D."/>
            <person name="Daum C."/>
            <person name="Ezra D."/>
            <person name="Gonzalez J."/>
            <person name="Henrissat B."/>
            <person name="Kuo A."/>
            <person name="Liang C."/>
            <person name="Lipzen A."/>
            <person name="Lutzoni F."/>
            <person name="Magnuson J."/>
            <person name="Mondo S."/>
            <person name="Nolan M."/>
            <person name="Ohm R."/>
            <person name="Pangilinan J."/>
            <person name="Park H.-J."/>
            <person name="Ramirez L."/>
            <person name="Alfaro M."/>
            <person name="Sun H."/>
            <person name="Tritt A."/>
            <person name="Yoshinaga Y."/>
            <person name="Zwiers L.-H."/>
            <person name="Turgeon B."/>
            <person name="Goodwin S."/>
            <person name="Spatafora J."/>
            <person name="Crous P."/>
            <person name="Grigoriev I."/>
        </authorList>
    </citation>
    <scope>NUCLEOTIDE SEQUENCE</scope>
    <source>
        <strain evidence="1">CBS 110217</strain>
    </source>
</reference>
<gene>
    <name evidence="1" type="ORF">EK21DRAFT_112188</name>
</gene>
<evidence type="ECO:0000313" key="1">
    <source>
        <dbReference type="EMBL" id="KAF2030270.1"/>
    </source>
</evidence>
<sequence>MLLVLSHLFETWFFRDDIHSRRRLSIITTVLKAVAKIDLAFKNLEPDLFISTRPQRGCSALACENILLVSLPVILAEVSSFQCADARDMIYGVLFFVEWPTNYKLIPNYEKGVVEIATEVLNVYKDDNTDPGFVYSIVRSLALKLSPTESTQVRIEARKIYNGQAA</sequence>
<accession>A0A9P4LMI5</accession>
<dbReference type="AlphaFoldDB" id="A0A9P4LMI5"/>
<protein>
    <submittedName>
        <fullName evidence="1">Uncharacterized protein</fullName>
    </submittedName>
</protein>
<name>A0A9P4LMI5_9PLEO</name>
<comment type="caution">
    <text evidence="1">The sequence shown here is derived from an EMBL/GenBank/DDBJ whole genome shotgun (WGS) entry which is preliminary data.</text>
</comment>
<evidence type="ECO:0000313" key="2">
    <source>
        <dbReference type="Proteomes" id="UP000799777"/>
    </source>
</evidence>
<dbReference type="Proteomes" id="UP000799777">
    <property type="component" value="Unassembled WGS sequence"/>
</dbReference>
<keyword evidence="2" id="KW-1185">Reference proteome</keyword>